<evidence type="ECO:0000313" key="8">
    <source>
        <dbReference type="Proteomes" id="UP000575898"/>
    </source>
</evidence>
<keyword evidence="5" id="KW-0804">Transcription</keyword>
<feature type="domain" description="HTH gntR-type" evidence="6">
    <location>
        <begin position="7"/>
        <end position="75"/>
    </location>
</feature>
<dbReference type="SUPFAM" id="SSF53383">
    <property type="entry name" value="PLP-dependent transferases"/>
    <property type="match status" value="1"/>
</dbReference>
<dbReference type="Gene3D" id="3.40.640.10">
    <property type="entry name" value="Type I PLP-dependent aspartate aminotransferase-like (Major domain)"/>
    <property type="match status" value="1"/>
</dbReference>
<dbReference type="GO" id="GO:0003677">
    <property type="term" value="F:DNA binding"/>
    <property type="evidence" value="ECO:0007669"/>
    <property type="project" value="UniProtKB-KW"/>
</dbReference>
<evidence type="ECO:0000256" key="4">
    <source>
        <dbReference type="ARBA" id="ARBA00023125"/>
    </source>
</evidence>
<dbReference type="PANTHER" id="PTHR46577">
    <property type="entry name" value="HTH-TYPE TRANSCRIPTIONAL REGULATORY PROTEIN GABR"/>
    <property type="match status" value="1"/>
</dbReference>
<dbReference type="SMART" id="SM00345">
    <property type="entry name" value="HTH_GNTR"/>
    <property type="match status" value="1"/>
</dbReference>
<name>A0A840MPN7_9PROT</name>
<dbReference type="InterPro" id="IPR051446">
    <property type="entry name" value="HTH_trans_reg/aminotransferase"/>
</dbReference>
<dbReference type="Pfam" id="PF00155">
    <property type="entry name" value="Aminotran_1_2"/>
    <property type="match status" value="1"/>
</dbReference>
<dbReference type="AlphaFoldDB" id="A0A840MPN7"/>
<organism evidence="7 8">
    <name type="scientific">Chitinivorax tropicus</name>
    <dbReference type="NCBI Taxonomy" id="714531"/>
    <lineage>
        <taxon>Bacteria</taxon>
        <taxon>Pseudomonadati</taxon>
        <taxon>Pseudomonadota</taxon>
        <taxon>Betaproteobacteria</taxon>
        <taxon>Chitinivorax</taxon>
    </lineage>
</organism>
<dbReference type="Pfam" id="PF00392">
    <property type="entry name" value="GntR"/>
    <property type="match status" value="1"/>
</dbReference>
<dbReference type="InterPro" id="IPR000524">
    <property type="entry name" value="Tscrpt_reg_HTH_GntR"/>
</dbReference>
<dbReference type="GO" id="GO:0003700">
    <property type="term" value="F:DNA-binding transcription factor activity"/>
    <property type="evidence" value="ECO:0007669"/>
    <property type="project" value="InterPro"/>
</dbReference>
<reference evidence="7 8" key="1">
    <citation type="submission" date="2020-08" db="EMBL/GenBank/DDBJ databases">
        <title>Genomic Encyclopedia of Type Strains, Phase IV (KMG-IV): sequencing the most valuable type-strain genomes for metagenomic binning, comparative biology and taxonomic classification.</title>
        <authorList>
            <person name="Goeker M."/>
        </authorList>
    </citation>
    <scope>NUCLEOTIDE SEQUENCE [LARGE SCALE GENOMIC DNA]</scope>
    <source>
        <strain evidence="7 8">DSM 27165</strain>
    </source>
</reference>
<sequence>MNAPANAPRYAQLAEELTACISGGSLRPGDKLPSVRALCSLHDASPATVTHALHLLEDAGLIEARPRAGFYVKRQIQARPLPQQLSGEYHSQPRLVEISNKRKRLLEFVHPSHCDWLGLANLSPSLFPNQLIQKFMTYQARRDPTLLARYAFDAGDEQLRQQIARRGVEAGCIWQADDIIITNGVVDALGLSLRLLTKPDDIVAIAAPSSLPLQEQLETLSRRALEIPAHPCDGISLDALSQALQQQKIAACIVSANFASPTGSLMSDDNKRKLVALLEHHGVPLIEDDTYGEFYNSEQRPKPCKAFDRNGNVILCSELSITLAPGLGLGYIVAGRYRLGLQALKPATMDGVPLLIQRTYAAFMESGHYEPHLRRLRRQLAEQLNALRAAVCDHFPAETRVSCAMGGYLLWVELPQKIDAVELNRLAVQQGSGCAPGELFTLGDGLRNCLRLNAGHVFSPKVEEAVKTLGQLAQQLLNR</sequence>
<dbReference type="SUPFAM" id="SSF46785">
    <property type="entry name" value="Winged helix' DNA-binding domain"/>
    <property type="match status" value="1"/>
</dbReference>
<keyword evidence="4 7" id="KW-0238">DNA-binding</keyword>
<dbReference type="CDD" id="cd00609">
    <property type="entry name" value="AAT_like"/>
    <property type="match status" value="1"/>
</dbReference>
<dbReference type="Proteomes" id="UP000575898">
    <property type="component" value="Unassembled WGS sequence"/>
</dbReference>
<evidence type="ECO:0000256" key="2">
    <source>
        <dbReference type="ARBA" id="ARBA00022898"/>
    </source>
</evidence>
<dbReference type="InterPro" id="IPR036388">
    <property type="entry name" value="WH-like_DNA-bd_sf"/>
</dbReference>
<gene>
    <name evidence="7" type="ORF">HNQ59_002716</name>
</gene>
<dbReference type="Gene3D" id="1.10.10.10">
    <property type="entry name" value="Winged helix-like DNA-binding domain superfamily/Winged helix DNA-binding domain"/>
    <property type="match status" value="1"/>
</dbReference>
<accession>A0A840MPN7</accession>
<comment type="caution">
    <text evidence="7">The sequence shown here is derived from an EMBL/GenBank/DDBJ whole genome shotgun (WGS) entry which is preliminary data.</text>
</comment>
<keyword evidence="2" id="KW-0663">Pyridoxal phosphate</keyword>
<keyword evidence="3" id="KW-0805">Transcription regulation</keyword>
<evidence type="ECO:0000313" key="7">
    <source>
        <dbReference type="EMBL" id="MBB5019415.1"/>
    </source>
</evidence>
<dbReference type="InterPro" id="IPR015421">
    <property type="entry name" value="PyrdxlP-dep_Trfase_major"/>
</dbReference>
<comment type="similarity">
    <text evidence="1">In the C-terminal section; belongs to the class-I pyridoxal-phosphate-dependent aminotransferase family.</text>
</comment>
<dbReference type="EMBL" id="JACHHY010000016">
    <property type="protein sequence ID" value="MBB5019415.1"/>
    <property type="molecule type" value="Genomic_DNA"/>
</dbReference>
<dbReference type="InterPro" id="IPR004839">
    <property type="entry name" value="Aminotransferase_I/II_large"/>
</dbReference>
<evidence type="ECO:0000259" key="6">
    <source>
        <dbReference type="PROSITE" id="PS50949"/>
    </source>
</evidence>
<dbReference type="GO" id="GO:0030170">
    <property type="term" value="F:pyridoxal phosphate binding"/>
    <property type="evidence" value="ECO:0007669"/>
    <property type="project" value="InterPro"/>
</dbReference>
<protein>
    <submittedName>
        <fullName evidence="7">DNA-binding transcriptional MocR family regulator</fullName>
    </submittedName>
</protein>
<dbReference type="InterPro" id="IPR036390">
    <property type="entry name" value="WH_DNA-bd_sf"/>
</dbReference>
<dbReference type="PROSITE" id="PS50949">
    <property type="entry name" value="HTH_GNTR"/>
    <property type="match status" value="1"/>
</dbReference>
<dbReference type="RefSeq" id="WP_184040234.1">
    <property type="nucleotide sequence ID" value="NZ_JACHHY010000016.1"/>
</dbReference>
<evidence type="ECO:0000256" key="3">
    <source>
        <dbReference type="ARBA" id="ARBA00023015"/>
    </source>
</evidence>
<evidence type="ECO:0000256" key="1">
    <source>
        <dbReference type="ARBA" id="ARBA00005384"/>
    </source>
</evidence>
<dbReference type="CDD" id="cd07377">
    <property type="entry name" value="WHTH_GntR"/>
    <property type="match status" value="1"/>
</dbReference>
<dbReference type="InterPro" id="IPR015424">
    <property type="entry name" value="PyrdxlP-dep_Trfase"/>
</dbReference>
<keyword evidence="8" id="KW-1185">Reference proteome</keyword>
<proteinExistence type="inferred from homology"/>
<evidence type="ECO:0000256" key="5">
    <source>
        <dbReference type="ARBA" id="ARBA00023163"/>
    </source>
</evidence>
<dbReference type="PANTHER" id="PTHR46577:SF2">
    <property type="entry name" value="TRANSCRIPTIONAL REGULATORY PROTEIN"/>
    <property type="match status" value="1"/>
</dbReference>